<dbReference type="Pfam" id="PF13091">
    <property type="entry name" value="PLDc_2"/>
    <property type="match status" value="2"/>
</dbReference>
<dbReference type="PANTHER" id="PTHR21248">
    <property type="entry name" value="CARDIOLIPIN SYNTHASE"/>
    <property type="match status" value="1"/>
</dbReference>
<keyword evidence="6" id="KW-0677">Repeat</keyword>
<accession>A0A431WC05</accession>
<dbReference type="OrthoDB" id="9762009at2"/>
<feature type="domain" description="PLD phosphodiesterase" evidence="14">
    <location>
        <begin position="141"/>
        <end position="168"/>
    </location>
</feature>
<keyword evidence="9 13" id="KW-0472">Membrane</keyword>
<proteinExistence type="predicted"/>
<keyword evidence="11" id="KW-1208">Phospholipid metabolism</keyword>
<organism evidence="15 16">
    <name type="scientific">Bacillus yapensis</name>
    <dbReference type="NCBI Taxonomy" id="2492960"/>
    <lineage>
        <taxon>Bacteria</taxon>
        <taxon>Bacillati</taxon>
        <taxon>Bacillota</taxon>
        <taxon>Bacilli</taxon>
        <taxon>Bacillales</taxon>
        <taxon>Bacillaceae</taxon>
        <taxon>Bacillus</taxon>
    </lineage>
</organism>
<evidence type="ECO:0000256" key="1">
    <source>
        <dbReference type="ARBA" id="ARBA00004236"/>
    </source>
</evidence>
<dbReference type="SMART" id="SM00155">
    <property type="entry name" value="PLDc"/>
    <property type="match status" value="2"/>
</dbReference>
<evidence type="ECO:0000256" key="9">
    <source>
        <dbReference type="ARBA" id="ARBA00023136"/>
    </source>
</evidence>
<evidence type="ECO:0000256" key="4">
    <source>
        <dbReference type="ARBA" id="ARBA00022679"/>
    </source>
</evidence>
<evidence type="ECO:0000256" key="5">
    <source>
        <dbReference type="ARBA" id="ARBA00022692"/>
    </source>
</evidence>
<keyword evidence="3" id="KW-0444">Lipid biosynthesis</keyword>
<evidence type="ECO:0000256" key="12">
    <source>
        <dbReference type="NCBIfam" id="TIGR04265"/>
    </source>
</evidence>
<dbReference type="EC" id="2.7.8.-" evidence="12"/>
<evidence type="ECO:0000256" key="2">
    <source>
        <dbReference type="ARBA" id="ARBA00022475"/>
    </source>
</evidence>
<dbReference type="GO" id="GO:0008808">
    <property type="term" value="F:cardiolipin synthase activity"/>
    <property type="evidence" value="ECO:0007669"/>
    <property type="project" value="UniProtKB-UniRule"/>
</dbReference>
<dbReference type="SUPFAM" id="SSF56024">
    <property type="entry name" value="Phospholipase D/nuclease"/>
    <property type="match status" value="2"/>
</dbReference>
<sequence>MRIISFILIAIFIIVAYLTVDFKLGRKNFLSQIKSNVFPFRDSDIKIFTHGTDLFKDMFEELKNAQKHIHILFYICKNDQFSQEFLTILKKKAEEGIEVRLLVDWAGGMKIKKKQIKELKSAGILFFFSNMPRAPFFFFTSQARNHRKITVIDGKVGYLGGYNVGKEYIDKDPKLSPWRDYHLKITGEGVQDLQLQFLLDWQEASKTNLLQNEVYFPPLSKGSVRHKVISTEGFLLEKAFSTLIRGAKKSITIGSPYFIPSKTIFKDLLNAIDRGVTLTIIVPYTADHPLVKEASYRYLRPILAKGGNVYQFKNGFYHAKVLLIDDEVCDLGTANFDNRSFFLNHEINCYIYDSIKIEEAKRILEEDLKDSSKLSLSQLQSMGFMSGVKEWLAKRIAYFL</sequence>
<evidence type="ECO:0000313" key="15">
    <source>
        <dbReference type="EMBL" id="RTR33030.1"/>
    </source>
</evidence>
<evidence type="ECO:0000256" key="11">
    <source>
        <dbReference type="ARBA" id="ARBA00023264"/>
    </source>
</evidence>
<dbReference type="Proteomes" id="UP000271374">
    <property type="component" value="Unassembled WGS sequence"/>
</dbReference>
<dbReference type="FunFam" id="3.30.870.10:FF:000014">
    <property type="entry name" value="Cardiolipin synthase"/>
    <property type="match status" value="1"/>
</dbReference>
<dbReference type="InterPro" id="IPR025202">
    <property type="entry name" value="PLD-like_dom"/>
</dbReference>
<reference evidence="15 16" key="1">
    <citation type="submission" date="2018-12" db="EMBL/GenBank/DDBJ databases">
        <title>Bacillus yapensis draft genome sequence.</title>
        <authorList>
            <person name="Yu L."/>
            <person name="Xu X."/>
            <person name="Tang X."/>
        </authorList>
    </citation>
    <scope>NUCLEOTIDE SEQUENCE [LARGE SCALE GENOMIC DNA]</scope>
    <source>
        <strain evidence="15 16">XXST-01</strain>
    </source>
</reference>
<dbReference type="InterPro" id="IPR001736">
    <property type="entry name" value="PLipase_D/transphosphatidylase"/>
</dbReference>
<keyword evidence="10" id="KW-0594">Phospholipid biosynthesis</keyword>
<comment type="caution">
    <text evidence="15">The sequence shown here is derived from an EMBL/GenBank/DDBJ whole genome shotgun (WGS) entry which is preliminary data.</text>
</comment>
<dbReference type="NCBIfam" id="TIGR04265">
    <property type="entry name" value="bac_cardiolipin"/>
    <property type="match status" value="1"/>
</dbReference>
<name>A0A431WC05_9BACI</name>
<evidence type="ECO:0000256" key="8">
    <source>
        <dbReference type="ARBA" id="ARBA00023098"/>
    </source>
</evidence>
<evidence type="ECO:0000256" key="10">
    <source>
        <dbReference type="ARBA" id="ARBA00023209"/>
    </source>
</evidence>
<dbReference type="EMBL" id="RXNT01000005">
    <property type="protein sequence ID" value="RTR33030.1"/>
    <property type="molecule type" value="Genomic_DNA"/>
</dbReference>
<gene>
    <name evidence="15" type="primary">cls</name>
    <name evidence="15" type="ORF">EKG37_08185</name>
</gene>
<dbReference type="AlphaFoldDB" id="A0A431WC05"/>
<evidence type="ECO:0000256" key="7">
    <source>
        <dbReference type="ARBA" id="ARBA00022989"/>
    </source>
</evidence>
<keyword evidence="16" id="KW-1185">Reference proteome</keyword>
<keyword evidence="5 13" id="KW-0812">Transmembrane</keyword>
<dbReference type="PROSITE" id="PS50035">
    <property type="entry name" value="PLD"/>
    <property type="match status" value="2"/>
</dbReference>
<dbReference type="PIRSF" id="PIRSF000850">
    <property type="entry name" value="Phospholipase_D_PSS"/>
    <property type="match status" value="1"/>
</dbReference>
<evidence type="ECO:0000256" key="13">
    <source>
        <dbReference type="SAM" id="Phobius"/>
    </source>
</evidence>
<dbReference type="GO" id="GO:0032049">
    <property type="term" value="P:cardiolipin biosynthetic process"/>
    <property type="evidence" value="ECO:0007669"/>
    <property type="project" value="UniProtKB-UniRule"/>
</dbReference>
<keyword evidence="8" id="KW-0443">Lipid metabolism</keyword>
<dbReference type="GO" id="GO:0005886">
    <property type="term" value="C:plasma membrane"/>
    <property type="evidence" value="ECO:0007669"/>
    <property type="project" value="UniProtKB-SubCell"/>
</dbReference>
<comment type="subcellular location">
    <subcellularLocation>
        <location evidence="1">Cell membrane</location>
    </subcellularLocation>
</comment>
<keyword evidence="7 13" id="KW-1133">Transmembrane helix</keyword>
<dbReference type="CDD" id="cd09112">
    <property type="entry name" value="PLDc_CLS_2"/>
    <property type="match status" value="1"/>
</dbReference>
<feature type="transmembrane region" description="Helical" evidence="13">
    <location>
        <begin position="6"/>
        <end position="24"/>
    </location>
</feature>
<dbReference type="InterPro" id="IPR022924">
    <property type="entry name" value="Cardiolipin_synthase"/>
</dbReference>
<protein>
    <recommendedName>
        <fullName evidence="12">Cardiolipin synthase</fullName>
        <ecNumber evidence="12">2.7.8.-</ecNumber>
    </recommendedName>
</protein>
<evidence type="ECO:0000256" key="6">
    <source>
        <dbReference type="ARBA" id="ARBA00022737"/>
    </source>
</evidence>
<dbReference type="Gene3D" id="3.30.870.10">
    <property type="entry name" value="Endonuclease Chain A"/>
    <property type="match status" value="2"/>
</dbReference>
<keyword evidence="2" id="KW-1003">Cell membrane</keyword>
<evidence type="ECO:0000259" key="14">
    <source>
        <dbReference type="PROSITE" id="PS50035"/>
    </source>
</evidence>
<evidence type="ECO:0000256" key="3">
    <source>
        <dbReference type="ARBA" id="ARBA00022516"/>
    </source>
</evidence>
<evidence type="ECO:0000313" key="16">
    <source>
        <dbReference type="Proteomes" id="UP000271374"/>
    </source>
</evidence>
<keyword evidence="4" id="KW-0808">Transferase</keyword>
<dbReference type="CDD" id="cd09110">
    <property type="entry name" value="PLDc_CLS_1"/>
    <property type="match status" value="1"/>
</dbReference>
<feature type="domain" description="PLD phosphodiesterase" evidence="14">
    <location>
        <begin position="313"/>
        <end position="340"/>
    </location>
</feature>
<dbReference type="PANTHER" id="PTHR21248:SF7">
    <property type="entry name" value="MINOR CARDIOLIPIN SYNTHASE CLSB"/>
    <property type="match status" value="1"/>
</dbReference>